<dbReference type="Proteomes" id="UP001055879">
    <property type="component" value="Linkage Group LG01"/>
</dbReference>
<protein>
    <submittedName>
        <fullName evidence="1">Uncharacterized protein</fullName>
    </submittedName>
</protein>
<organism evidence="1 2">
    <name type="scientific">Arctium lappa</name>
    <name type="common">Greater burdock</name>
    <name type="synonym">Lappa major</name>
    <dbReference type="NCBI Taxonomy" id="4217"/>
    <lineage>
        <taxon>Eukaryota</taxon>
        <taxon>Viridiplantae</taxon>
        <taxon>Streptophyta</taxon>
        <taxon>Embryophyta</taxon>
        <taxon>Tracheophyta</taxon>
        <taxon>Spermatophyta</taxon>
        <taxon>Magnoliopsida</taxon>
        <taxon>eudicotyledons</taxon>
        <taxon>Gunneridae</taxon>
        <taxon>Pentapetalae</taxon>
        <taxon>asterids</taxon>
        <taxon>campanulids</taxon>
        <taxon>Asterales</taxon>
        <taxon>Asteraceae</taxon>
        <taxon>Carduoideae</taxon>
        <taxon>Cardueae</taxon>
        <taxon>Arctiinae</taxon>
        <taxon>Arctium</taxon>
    </lineage>
</organism>
<sequence>MPLSRILVTYPMRSATSYERKEEADAGKEASDDLVVVEGEGEPKPKKASKNKGVGLAEDEGKQKPEKLQRAKKRV</sequence>
<name>A0ACB9FHT4_ARCLA</name>
<dbReference type="EMBL" id="CM042047">
    <property type="protein sequence ID" value="KAI3770420.1"/>
    <property type="molecule type" value="Genomic_DNA"/>
</dbReference>
<evidence type="ECO:0000313" key="1">
    <source>
        <dbReference type="EMBL" id="KAI3770420.1"/>
    </source>
</evidence>
<proteinExistence type="predicted"/>
<reference evidence="2" key="1">
    <citation type="journal article" date="2022" name="Mol. Ecol. Resour.">
        <title>The genomes of chicory, endive, great burdock and yacon provide insights into Asteraceae palaeo-polyploidization history and plant inulin production.</title>
        <authorList>
            <person name="Fan W."/>
            <person name="Wang S."/>
            <person name="Wang H."/>
            <person name="Wang A."/>
            <person name="Jiang F."/>
            <person name="Liu H."/>
            <person name="Zhao H."/>
            <person name="Xu D."/>
            <person name="Zhang Y."/>
        </authorList>
    </citation>
    <scope>NUCLEOTIDE SEQUENCE [LARGE SCALE GENOMIC DNA]</scope>
    <source>
        <strain evidence="2">cv. Niubang</strain>
    </source>
</reference>
<comment type="caution">
    <text evidence="1">The sequence shown here is derived from an EMBL/GenBank/DDBJ whole genome shotgun (WGS) entry which is preliminary data.</text>
</comment>
<evidence type="ECO:0000313" key="2">
    <source>
        <dbReference type="Proteomes" id="UP001055879"/>
    </source>
</evidence>
<accession>A0ACB9FHT4</accession>
<reference evidence="1 2" key="2">
    <citation type="journal article" date="2022" name="Mol. Ecol. Resour.">
        <title>The genomes of chicory, endive, great burdock and yacon provide insights into Asteraceae paleo-polyploidization history and plant inulin production.</title>
        <authorList>
            <person name="Fan W."/>
            <person name="Wang S."/>
            <person name="Wang H."/>
            <person name="Wang A."/>
            <person name="Jiang F."/>
            <person name="Liu H."/>
            <person name="Zhao H."/>
            <person name="Xu D."/>
            <person name="Zhang Y."/>
        </authorList>
    </citation>
    <scope>NUCLEOTIDE SEQUENCE [LARGE SCALE GENOMIC DNA]</scope>
    <source>
        <strain evidence="2">cv. Niubang</strain>
    </source>
</reference>
<keyword evidence="2" id="KW-1185">Reference proteome</keyword>
<gene>
    <name evidence="1" type="ORF">L6452_01552</name>
</gene>